<dbReference type="InterPro" id="IPR037069">
    <property type="entry name" value="AcylCoA_DH/ox_N_sf"/>
</dbReference>
<dbReference type="FunFam" id="2.40.110.10:FF:000002">
    <property type="entry name" value="Acyl-CoA dehydrogenase fadE12"/>
    <property type="match status" value="1"/>
</dbReference>
<accession>I4B453</accession>
<keyword evidence="3 6" id="KW-0285">Flavoprotein</keyword>
<evidence type="ECO:0000256" key="5">
    <source>
        <dbReference type="ARBA" id="ARBA00023002"/>
    </source>
</evidence>
<dbReference type="KEGG" id="tpx:Turpa_1412"/>
<dbReference type="Proteomes" id="UP000006048">
    <property type="component" value="Chromosome"/>
</dbReference>
<dbReference type="Pfam" id="PF02770">
    <property type="entry name" value="Acyl-CoA_dh_M"/>
    <property type="match status" value="1"/>
</dbReference>
<dbReference type="RefSeq" id="WP_014802574.1">
    <property type="nucleotide sequence ID" value="NC_018020.1"/>
</dbReference>
<proteinExistence type="inferred from homology"/>
<dbReference type="Gene3D" id="1.10.540.10">
    <property type="entry name" value="Acyl-CoA dehydrogenase/oxidase, N-terminal domain"/>
    <property type="match status" value="1"/>
</dbReference>
<sequence length="385" mass="42763">MVKRLPRLLPFTEEHDRFREMVADFIAKECVPRHEEWEKAGEVTRDVWEKAGQLGMICPNFPEEYGGMGLDFLYNVIVIEELAKAASSGFFISLHADVIAPYVLHYANEEQKKRWLPGIINGTKILSIGMTEPGTGSDLAAVTTKAVDMGDHYLLNGSKTFISNGYLSDLCIVVARTGEGQGGISLLMVERGMPGFERGRKLKKIGLHAQDTSELHFNDVKVPKANLIGKLNAGFRYLMMSLAQERLVLAISNIASAETVLDQTVKYCNERKVFGKPVGSFQNTRFSLTDMYVEQEAARSYCDRVVLAFMAGEKVTAEASAVKLQCSEMLQAHVSKCLQFFGGYGFMMEYPIAKAYLDCRVQTIYAGTSEIMREIVAKNLGLAST</sequence>
<dbReference type="GO" id="GO:0050660">
    <property type="term" value="F:flavin adenine dinucleotide binding"/>
    <property type="evidence" value="ECO:0007669"/>
    <property type="project" value="InterPro"/>
</dbReference>
<dbReference type="InterPro" id="IPR009100">
    <property type="entry name" value="AcylCoA_DH/oxidase_NM_dom_sf"/>
</dbReference>
<dbReference type="InterPro" id="IPR009075">
    <property type="entry name" value="AcylCo_DH/oxidase_C"/>
</dbReference>
<name>I4B453_TURPD</name>
<feature type="domain" description="Acyl-CoA dehydrogenase/oxidase N-terminal" evidence="9">
    <location>
        <begin position="12"/>
        <end position="122"/>
    </location>
</feature>
<dbReference type="InterPro" id="IPR006089">
    <property type="entry name" value="Acyl-CoA_DH_CS"/>
</dbReference>
<dbReference type="GO" id="GO:0003995">
    <property type="term" value="F:acyl-CoA dehydrogenase activity"/>
    <property type="evidence" value="ECO:0007669"/>
    <property type="project" value="InterPro"/>
</dbReference>
<feature type="domain" description="Acyl-CoA dehydrogenase/oxidase C-terminal" evidence="7">
    <location>
        <begin position="232"/>
        <end position="380"/>
    </location>
</feature>
<keyword evidence="5 6" id="KW-0560">Oxidoreductase</keyword>
<dbReference type="AlphaFoldDB" id="I4B453"/>
<evidence type="ECO:0000259" key="9">
    <source>
        <dbReference type="Pfam" id="PF02771"/>
    </source>
</evidence>
<keyword evidence="11" id="KW-1185">Reference proteome</keyword>
<dbReference type="OrthoDB" id="335553at2"/>
<keyword evidence="4 6" id="KW-0274">FAD</keyword>
<dbReference type="PATRIC" id="fig|869212.3.peg.1400"/>
<dbReference type="PANTHER" id="PTHR43884">
    <property type="entry name" value="ACYL-COA DEHYDROGENASE"/>
    <property type="match status" value="1"/>
</dbReference>
<dbReference type="STRING" id="869212.Turpa_1412"/>
<dbReference type="InterPro" id="IPR013786">
    <property type="entry name" value="AcylCoA_DH/ox_N"/>
</dbReference>
<comment type="similarity">
    <text evidence="2 6">Belongs to the acyl-CoA dehydrogenase family.</text>
</comment>
<gene>
    <name evidence="10" type="ordered locus">Turpa_1412</name>
</gene>
<evidence type="ECO:0000313" key="11">
    <source>
        <dbReference type="Proteomes" id="UP000006048"/>
    </source>
</evidence>
<reference evidence="10 11" key="1">
    <citation type="submission" date="2012-06" db="EMBL/GenBank/DDBJ databases">
        <title>The complete chromosome of genome of Turneriella parva DSM 21527.</title>
        <authorList>
            <consortium name="US DOE Joint Genome Institute (JGI-PGF)"/>
            <person name="Lucas S."/>
            <person name="Han J."/>
            <person name="Lapidus A."/>
            <person name="Bruce D."/>
            <person name="Goodwin L."/>
            <person name="Pitluck S."/>
            <person name="Peters L."/>
            <person name="Kyrpides N."/>
            <person name="Mavromatis K."/>
            <person name="Ivanova N."/>
            <person name="Mikhailova N."/>
            <person name="Chertkov O."/>
            <person name="Detter J.C."/>
            <person name="Tapia R."/>
            <person name="Han C."/>
            <person name="Land M."/>
            <person name="Hauser L."/>
            <person name="Markowitz V."/>
            <person name="Cheng J.-F."/>
            <person name="Hugenholtz P."/>
            <person name="Woyke T."/>
            <person name="Wu D."/>
            <person name="Gronow S."/>
            <person name="Wellnitz S."/>
            <person name="Brambilla E."/>
            <person name="Klenk H.-P."/>
            <person name="Eisen J.A."/>
        </authorList>
    </citation>
    <scope>NUCLEOTIDE SEQUENCE [LARGE SCALE GENOMIC DNA]</scope>
    <source>
        <strain evidence="11">ATCC BAA-1111 / DSM 21527 / NCTC 11395 / H</strain>
    </source>
</reference>
<evidence type="ECO:0000313" key="10">
    <source>
        <dbReference type="EMBL" id="AFM12060.1"/>
    </source>
</evidence>
<dbReference type="InterPro" id="IPR006091">
    <property type="entry name" value="Acyl-CoA_Oxase/DH_mid-dom"/>
</dbReference>
<evidence type="ECO:0000259" key="7">
    <source>
        <dbReference type="Pfam" id="PF00441"/>
    </source>
</evidence>
<dbReference type="SUPFAM" id="SSF56645">
    <property type="entry name" value="Acyl-CoA dehydrogenase NM domain-like"/>
    <property type="match status" value="1"/>
</dbReference>
<dbReference type="HOGENOM" id="CLU_018204_0_3_12"/>
<dbReference type="FunFam" id="1.10.540.10:FF:000009">
    <property type="entry name" value="Probable acyl-CoA dehydrogenase"/>
    <property type="match status" value="1"/>
</dbReference>
<comment type="cofactor">
    <cofactor evidence="1 6">
        <name>FAD</name>
        <dbReference type="ChEBI" id="CHEBI:57692"/>
    </cofactor>
</comment>
<evidence type="ECO:0000256" key="4">
    <source>
        <dbReference type="ARBA" id="ARBA00022827"/>
    </source>
</evidence>
<dbReference type="Gene3D" id="2.40.110.10">
    <property type="entry name" value="Butyryl-CoA Dehydrogenase, subunit A, domain 2"/>
    <property type="match status" value="1"/>
</dbReference>
<evidence type="ECO:0000259" key="8">
    <source>
        <dbReference type="Pfam" id="PF02770"/>
    </source>
</evidence>
<feature type="domain" description="Acyl-CoA oxidase/dehydrogenase middle" evidence="8">
    <location>
        <begin position="128"/>
        <end position="220"/>
    </location>
</feature>
<dbReference type="Gene3D" id="1.20.140.10">
    <property type="entry name" value="Butyryl-CoA Dehydrogenase, subunit A, domain 3"/>
    <property type="match status" value="1"/>
</dbReference>
<dbReference type="SUPFAM" id="SSF47203">
    <property type="entry name" value="Acyl-CoA dehydrogenase C-terminal domain-like"/>
    <property type="match status" value="1"/>
</dbReference>
<dbReference type="InterPro" id="IPR036250">
    <property type="entry name" value="AcylCo_DH-like_C"/>
</dbReference>
<dbReference type="Pfam" id="PF00441">
    <property type="entry name" value="Acyl-CoA_dh_1"/>
    <property type="match status" value="1"/>
</dbReference>
<organism evidence="10 11">
    <name type="scientific">Turneriella parva (strain ATCC BAA-1111 / DSM 21527 / NCTC 11395 / H)</name>
    <name type="common">Leptospira parva</name>
    <dbReference type="NCBI Taxonomy" id="869212"/>
    <lineage>
        <taxon>Bacteria</taxon>
        <taxon>Pseudomonadati</taxon>
        <taxon>Spirochaetota</taxon>
        <taxon>Spirochaetia</taxon>
        <taxon>Leptospirales</taxon>
        <taxon>Leptospiraceae</taxon>
        <taxon>Turneriella</taxon>
    </lineage>
</organism>
<evidence type="ECO:0000256" key="2">
    <source>
        <dbReference type="ARBA" id="ARBA00009347"/>
    </source>
</evidence>
<evidence type="ECO:0000256" key="1">
    <source>
        <dbReference type="ARBA" id="ARBA00001974"/>
    </source>
</evidence>
<protein>
    <submittedName>
        <fullName evidence="10">Acyl-CoA dehydrogenase domain-containing protein</fullName>
    </submittedName>
</protein>
<evidence type="ECO:0000256" key="3">
    <source>
        <dbReference type="ARBA" id="ARBA00022630"/>
    </source>
</evidence>
<dbReference type="PANTHER" id="PTHR43884:SF12">
    <property type="entry name" value="ISOVALERYL-COA DEHYDROGENASE, MITOCHONDRIAL-RELATED"/>
    <property type="match status" value="1"/>
</dbReference>
<dbReference type="PROSITE" id="PS00073">
    <property type="entry name" value="ACYL_COA_DH_2"/>
    <property type="match status" value="1"/>
</dbReference>
<dbReference type="Pfam" id="PF02771">
    <property type="entry name" value="Acyl-CoA_dh_N"/>
    <property type="match status" value="1"/>
</dbReference>
<dbReference type="InterPro" id="IPR046373">
    <property type="entry name" value="Acyl-CoA_Oxase/DH_mid-dom_sf"/>
</dbReference>
<dbReference type="FunFam" id="1.20.140.10:FF:000001">
    <property type="entry name" value="Acyl-CoA dehydrogenase"/>
    <property type="match status" value="1"/>
</dbReference>
<dbReference type="EMBL" id="CP002959">
    <property type="protein sequence ID" value="AFM12060.1"/>
    <property type="molecule type" value="Genomic_DNA"/>
</dbReference>
<evidence type="ECO:0000256" key="6">
    <source>
        <dbReference type="RuleBase" id="RU362125"/>
    </source>
</evidence>